<gene>
    <name evidence="2" type="ORF">FC770_15805</name>
</gene>
<comment type="caution">
    <text evidence="2">The sequence shown here is derived from an EMBL/GenBank/DDBJ whole genome shotgun (WGS) entry which is preliminary data.</text>
</comment>
<feature type="transmembrane region" description="Helical" evidence="1">
    <location>
        <begin position="53"/>
        <end position="72"/>
    </location>
</feature>
<dbReference type="EMBL" id="SZPY01000005">
    <property type="protein sequence ID" value="TKI60274.1"/>
    <property type="molecule type" value="Genomic_DNA"/>
</dbReference>
<keyword evidence="3" id="KW-1185">Reference proteome</keyword>
<reference evidence="2 3" key="1">
    <citation type="submission" date="2019-04" db="EMBL/GenBank/DDBJ databases">
        <authorList>
            <person name="Dong K."/>
        </authorList>
    </citation>
    <scope>NUCLEOTIDE SEQUENCE [LARGE SCALE GENOMIC DNA]</scope>
    <source>
        <strain evidence="3">dk3543</strain>
    </source>
</reference>
<dbReference type="AlphaFoldDB" id="A0A4U2YI14"/>
<dbReference type="Proteomes" id="UP000307808">
    <property type="component" value="Unassembled WGS sequence"/>
</dbReference>
<protein>
    <submittedName>
        <fullName evidence="2">Uncharacterized protein</fullName>
    </submittedName>
</protein>
<keyword evidence="1" id="KW-0812">Transmembrane</keyword>
<feature type="transmembrane region" description="Helical" evidence="1">
    <location>
        <begin position="84"/>
        <end position="104"/>
    </location>
</feature>
<evidence type="ECO:0000313" key="3">
    <source>
        <dbReference type="Proteomes" id="UP000307808"/>
    </source>
</evidence>
<evidence type="ECO:0000256" key="1">
    <source>
        <dbReference type="SAM" id="Phobius"/>
    </source>
</evidence>
<name>A0A4U2YI14_9ACTN</name>
<feature type="transmembrane region" description="Helical" evidence="1">
    <location>
        <begin position="30"/>
        <end position="46"/>
    </location>
</feature>
<keyword evidence="1" id="KW-1133">Transmembrane helix</keyword>
<proteinExistence type="predicted"/>
<accession>A0A4U2YI14</accession>
<organism evidence="2 3">
    <name type="scientific">Nocardioides jishulii</name>
    <dbReference type="NCBI Taxonomy" id="2575440"/>
    <lineage>
        <taxon>Bacteria</taxon>
        <taxon>Bacillati</taxon>
        <taxon>Actinomycetota</taxon>
        <taxon>Actinomycetes</taxon>
        <taxon>Propionibacteriales</taxon>
        <taxon>Nocardioidaceae</taxon>
        <taxon>Nocardioides</taxon>
    </lineage>
</organism>
<evidence type="ECO:0000313" key="2">
    <source>
        <dbReference type="EMBL" id="TKI60274.1"/>
    </source>
</evidence>
<keyword evidence="1" id="KW-0472">Membrane</keyword>
<sequence>MTGVARAGAALLLAAAGALTALAGVMLHGRWWGLALAAAVTVYAAWSLPAAWWARFPFVLGWVLLTLVVLTGRPEGDFLVASTLQGYLFLGIGAVLAFVAALGLRRARAVVDA</sequence>